<dbReference type="Proteomes" id="UP001278766">
    <property type="component" value="Unassembled WGS sequence"/>
</dbReference>
<proteinExistence type="predicted"/>
<comment type="caution">
    <text evidence="1">The sequence shown here is derived from an EMBL/GenBank/DDBJ whole genome shotgun (WGS) entry which is preliminary data.</text>
</comment>
<reference evidence="1" key="1">
    <citation type="journal article" date="2023" name="Mol. Phylogenet. Evol.">
        <title>Genome-scale phylogeny and comparative genomics of the fungal order Sordariales.</title>
        <authorList>
            <person name="Hensen N."/>
            <person name="Bonometti L."/>
            <person name="Westerberg I."/>
            <person name="Brannstrom I.O."/>
            <person name="Guillou S."/>
            <person name="Cros-Aarteil S."/>
            <person name="Calhoun S."/>
            <person name="Haridas S."/>
            <person name="Kuo A."/>
            <person name="Mondo S."/>
            <person name="Pangilinan J."/>
            <person name="Riley R."/>
            <person name="LaButti K."/>
            <person name="Andreopoulos B."/>
            <person name="Lipzen A."/>
            <person name="Chen C."/>
            <person name="Yan M."/>
            <person name="Daum C."/>
            <person name="Ng V."/>
            <person name="Clum A."/>
            <person name="Steindorff A."/>
            <person name="Ohm R.A."/>
            <person name="Martin F."/>
            <person name="Silar P."/>
            <person name="Natvig D.O."/>
            <person name="Lalanne C."/>
            <person name="Gautier V."/>
            <person name="Ament-Velasquez S.L."/>
            <person name="Kruys A."/>
            <person name="Hutchinson M.I."/>
            <person name="Powell A.J."/>
            <person name="Barry K."/>
            <person name="Miller A.N."/>
            <person name="Grigoriev I.V."/>
            <person name="Debuchy R."/>
            <person name="Gladieux P."/>
            <person name="Hiltunen Thoren M."/>
            <person name="Johannesson H."/>
        </authorList>
    </citation>
    <scope>NUCLEOTIDE SEQUENCE</scope>
    <source>
        <strain evidence="1">CBS 168.71</strain>
    </source>
</reference>
<gene>
    <name evidence="1" type="ORF">B0H64DRAFT_205957</name>
</gene>
<name>A0AAE0HAQ1_9PEZI</name>
<organism evidence="1 2">
    <name type="scientific">Chaetomium fimeti</name>
    <dbReference type="NCBI Taxonomy" id="1854472"/>
    <lineage>
        <taxon>Eukaryota</taxon>
        <taxon>Fungi</taxon>
        <taxon>Dikarya</taxon>
        <taxon>Ascomycota</taxon>
        <taxon>Pezizomycotina</taxon>
        <taxon>Sordariomycetes</taxon>
        <taxon>Sordariomycetidae</taxon>
        <taxon>Sordariales</taxon>
        <taxon>Chaetomiaceae</taxon>
        <taxon>Chaetomium</taxon>
    </lineage>
</organism>
<keyword evidence="2" id="KW-1185">Reference proteome</keyword>
<dbReference type="SUPFAM" id="SSF56112">
    <property type="entry name" value="Protein kinase-like (PK-like)"/>
    <property type="match status" value="1"/>
</dbReference>
<dbReference type="InterPro" id="IPR011009">
    <property type="entry name" value="Kinase-like_dom_sf"/>
</dbReference>
<evidence type="ECO:0008006" key="3">
    <source>
        <dbReference type="Google" id="ProtNLM"/>
    </source>
</evidence>
<dbReference type="RefSeq" id="XP_062656607.1">
    <property type="nucleotide sequence ID" value="XM_062799336.1"/>
</dbReference>
<dbReference type="GeneID" id="87836284"/>
<dbReference type="EMBL" id="JAUEPN010000006">
    <property type="protein sequence ID" value="KAK3293093.1"/>
    <property type="molecule type" value="Genomic_DNA"/>
</dbReference>
<reference evidence="1" key="2">
    <citation type="submission" date="2023-06" db="EMBL/GenBank/DDBJ databases">
        <authorList>
            <consortium name="Lawrence Berkeley National Laboratory"/>
            <person name="Haridas S."/>
            <person name="Hensen N."/>
            <person name="Bonometti L."/>
            <person name="Westerberg I."/>
            <person name="Brannstrom I.O."/>
            <person name="Guillou S."/>
            <person name="Cros-Aarteil S."/>
            <person name="Calhoun S."/>
            <person name="Kuo A."/>
            <person name="Mondo S."/>
            <person name="Pangilinan J."/>
            <person name="Riley R."/>
            <person name="Labutti K."/>
            <person name="Andreopoulos B."/>
            <person name="Lipzen A."/>
            <person name="Chen C."/>
            <person name="Yanf M."/>
            <person name="Daum C."/>
            <person name="Ng V."/>
            <person name="Clum A."/>
            <person name="Steindorff A."/>
            <person name="Ohm R."/>
            <person name="Martin F."/>
            <person name="Silar P."/>
            <person name="Natvig D."/>
            <person name="Lalanne C."/>
            <person name="Gautier V."/>
            <person name="Ament-Velasquez S.L."/>
            <person name="Kruys A."/>
            <person name="Hutchinson M.I."/>
            <person name="Powell A.J."/>
            <person name="Barry K."/>
            <person name="Miller A.N."/>
            <person name="Grigoriev I.V."/>
            <person name="Debuchy R."/>
            <person name="Gladieux P."/>
            <person name="Thoren M.H."/>
            <person name="Johannesson H."/>
        </authorList>
    </citation>
    <scope>NUCLEOTIDE SEQUENCE</scope>
    <source>
        <strain evidence="1">CBS 168.71</strain>
    </source>
</reference>
<sequence>MASPLPSPAKTGRILAKVGIDRLGYGGIDDCITSIRCNGRKFHIEMSPSFICNSPIVESRYRKFITVVSGDYNYGDEITDAEEGEGQQDSEEIRDEFHEWLLAALRPVFLEVVPDVPPSFDPEKLAAGEAHPRLSEYLFPEQHYYRLEVENEKPFPIPIRDKEDRFSPALNDIHPDLAQELRHHAKFFDPSSIEVSFRRPEQALSGEPTRVLVDLDDSGPKTVCFFKNLTRAYYLDLDKQLEDHLRVLKSTLTPNARVPRLLGVVVVDGRIAGLLFTYIKHRNENDGLLFENHLLYTPIPLRQRWASQIQDTVAQLHNAGLVWGDARADHVMIDKNNDAWLISLGGGYTEGWVDKDKAGTKDGDLQGVARIVKHLNNEPYEPYSGSDMESDDGC</sequence>
<protein>
    <recommendedName>
        <fullName evidence="3">Protein kinase domain-containing protein</fullName>
    </recommendedName>
</protein>
<evidence type="ECO:0000313" key="1">
    <source>
        <dbReference type="EMBL" id="KAK3293093.1"/>
    </source>
</evidence>
<accession>A0AAE0HAQ1</accession>
<evidence type="ECO:0000313" key="2">
    <source>
        <dbReference type="Proteomes" id="UP001278766"/>
    </source>
</evidence>
<dbReference type="AlphaFoldDB" id="A0AAE0HAQ1"/>